<dbReference type="PANTHER" id="PTHR11232:SF74">
    <property type="entry name" value="PTB DOMAIN-CONTAINING ADAPTER PROTEIN CED-6-LIKE PROTEIN"/>
    <property type="match status" value="1"/>
</dbReference>
<protein>
    <submittedName>
        <fullName evidence="4">Low density lipoprotein receptor adapter protein 1-B-like</fullName>
    </submittedName>
</protein>
<dbReference type="PANTHER" id="PTHR11232">
    <property type="entry name" value="PHOSPHOTYROSINE INTERACTION DOMAIN-CONTAINING FAMILY MEMBER"/>
    <property type="match status" value="1"/>
</dbReference>
<dbReference type="AlphaFoldDB" id="A0A8B8AR01"/>
<proteinExistence type="predicted"/>
<organism evidence="3 4">
    <name type="scientific">Crassostrea virginica</name>
    <name type="common">Eastern oyster</name>
    <dbReference type="NCBI Taxonomy" id="6565"/>
    <lineage>
        <taxon>Eukaryota</taxon>
        <taxon>Metazoa</taxon>
        <taxon>Spiralia</taxon>
        <taxon>Lophotrochozoa</taxon>
        <taxon>Mollusca</taxon>
        <taxon>Bivalvia</taxon>
        <taxon>Autobranchia</taxon>
        <taxon>Pteriomorphia</taxon>
        <taxon>Ostreida</taxon>
        <taxon>Ostreoidea</taxon>
        <taxon>Ostreidae</taxon>
        <taxon>Crassostrea</taxon>
    </lineage>
</organism>
<dbReference type="InterPro" id="IPR006020">
    <property type="entry name" value="PTB/PI_dom"/>
</dbReference>
<evidence type="ECO:0000313" key="3">
    <source>
        <dbReference type="Proteomes" id="UP000694844"/>
    </source>
</evidence>
<dbReference type="InterPro" id="IPR051133">
    <property type="entry name" value="Adapter_Engulfment-Domain"/>
</dbReference>
<gene>
    <name evidence="4" type="primary">LOC111104118</name>
</gene>
<dbReference type="OrthoDB" id="9999955at2759"/>
<evidence type="ECO:0000259" key="2">
    <source>
        <dbReference type="PROSITE" id="PS01179"/>
    </source>
</evidence>
<dbReference type="GeneID" id="111104118"/>
<dbReference type="SMART" id="SM00462">
    <property type="entry name" value="PTB"/>
    <property type="match status" value="1"/>
</dbReference>
<feature type="region of interest" description="Disordered" evidence="1">
    <location>
        <begin position="1"/>
        <end position="27"/>
    </location>
</feature>
<dbReference type="KEGG" id="cvn:111104118"/>
<reference evidence="4" key="1">
    <citation type="submission" date="2025-08" db="UniProtKB">
        <authorList>
            <consortium name="RefSeq"/>
        </authorList>
    </citation>
    <scope>IDENTIFICATION</scope>
    <source>
        <tissue evidence="4">Whole sample</tissue>
    </source>
</reference>
<evidence type="ECO:0000256" key="1">
    <source>
        <dbReference type="SAM" id="MobiDB-lite"/>
    </source>
</evidence>
<name>A0A8B8AR01_CRAVI</name>
<accession>A0A8B8AR01</accession>
<sequence>MEKLRKAMGRSPNTTKESKHEKLGEGWNENKEAVKDGITFHMKYLGSTLVEEEEDSQSYGDGVITKSLQSIIAMAKSSGKKLRKVVLTVSPNGLQICDLSNKQVIDEISIYRISFCSADKNFDKVFAFMARNSVNETMECHAYLCDKAKIAQAVTLTVSKAFELATDLHNQKAIANISRETNKETEKTATKTNNVKNSDNKISLGNQPIPRLSSPKASQEILSSKSRPNQKWQSFEDENLDEEDCFSMLAAGRSKGIQEFRMDLTGNSFDDSLTQFLNENQSFQESSRTSSVEDLMCL</sequence>
<keyword evidence="3" id="KW-1185">Reference proteome</keyword>
<dbReference type="SUPFAM" id="SSF50729">
    <property type="entry name" value="PH domain-like"/>
    <property type="match status" value="1"/>
</dbReference>
<dbReference type="CDD" id="cd13159">
    <property type="entry name" value="PTB_LDLRAP-mammal-like"/>
    <property type="match status" value="1"/>
</dbReference>
<feature type="compositionally biased region" description="Basic and acidic residues" evidence="1">
    <location>
        <begin position="16"/>
        <end position="27"/>
    </location>
</feature>
<feature type="region of interest" description="Disordered" evidence="1">
    <location>
        <begin position="194"/>
        <end position="235"/>
    </location>
</feature>
<feature type="compositionally biased region" description="Polar residues" evidence="1">
    <location>
        <begin position="215"/>
        <end position="233"/>
    </location>
</feature>
<dbReference type="Gene3D" id="2.30.29.30">
    <property type="entry name" value="Pleckstrin-homology domain (PH domain)/Phosphotyrosine-binding domain (PTB)"/>
    <property type="match status" value="1"/>
</dbReference>
<dbReference type="PROSITE" id="PS01179">
    <property type="entry name" value="PID"/>
    <property type="match status" value="1"/>
</dbReference>
<feature type="domain" description="PID" evidence="2">
    <location>
        <begin position="36"/>
        <end position="165"/>
    </location>
</feature>
<evidence type="ECO:0000313" key="4">
    <source>
        <dbReference type="RefSeq" id="XP_022293600.1"/>
    </source>
</evidence>
<dbReference type="InterPro" id="IPR011993">
    <property type="entry name" value="PH-like_dom_sf"/>
</dbReference>
<dbReference type="Proteomes" id="UP000694844">
    <property type="component" value="Chromosome 7"/>
</dbReference>
<dbReference type="RefSeq" id="XP_022293600.1">
    <property type="nucleotide sequence ID" value="XM_022437892.1"/>
</dbReference>
<dbReference type="Pfam" id="PF00640">
    <property type="entry name" value="PID"/>
    <property type="match status" value="1"/>
</dbReference>